<dbReference type="PANTHER" id="PTHR43638:SF3">
    <property type="entry name" value="ALDEHYDE REDUCTASE"/>
    <property type="match status" value="1"/>
</dbReference>
<dbReference type="EMBL" id="JAPDNT010000004">
    <property type="protein sequence ID" value="MCW3474647.1"/>
    <property type="molecule type" value="Genomic_DNA"/>
</dbReference>
<dbReference type="CDD" id="cd19138">
    <property type="entry name" value="AKR_YeaE"/>
    <property type="match status" value="1"/>
</dbReference>
<dbReference type="InterPro" id="IPR023210">
    <property type="entry name" value="NADP_OxRdtase_dom"/>
</dbReference>
<comment type="caution">
    <text evidence="5">The sequence shown here is derived from an EMBL/GenBank/DDBJ whole genome shotgun (WGS) entry which is preliminary data.</text>
</comment>
<dbReference type="Gene3D" id="3.20.20.100">
    <property type="entry name" value="NADP-dependent oxidoreductase domain"/>
    <property type="match status" value="1"/>
</dbReference>
<dbReference type="PANTHER" id="PTHR43638">
    <property type="entry name" value="OXIDOREDUCTASE, ALDO/KETO REDUCTASE FAMILY PROTEIN"/>
    <property type="match status" value="1"/>
</dbReference>
<reference evidence="5" key="1">
    <citation type="submission" date="2022-09" db="EMBL/GenBank/DDBJ databases">
        <title>Rhodovastum sp. nov. RN2-1 isolated from soil in Seongnam, South Korea.</title>
        <authorList>
            <person name="Le N.T."/>
        </authorList>
    </citation>
    <scope>NUCLEOTIDE SEQUENCE</scope>
    <source>
        <strain evidence="5">RN2-1</strain>
    </source>
</reference>
<evidence type="ECO:0000256" key="2">
    <source>
        <dbReference type="PIRSR" id="PIRSR000097-2"/>
    </source>
</evidence>
<evidence type="ECO:0000313" key="5">
    <source>
        <dbReference type="EMBL" id="MCW3474647.1"/>
    </source>
</evidence>
<dbReference type="PRINTS" id="PR00069">
    <property type="entry name" value="ALDKETRDTASE"/>
</dbReference>
<evidence type="ECO:0000313" key="6">
    <source>
        <dbReference type="Proteomes" id="UP001165679"/>
    </source>
</evidence>
<feature type="active site" description="Proton donor" evidence="1">
    <location>
        <position position="53"/>
    </location>
</feature>
<feature type="binding site" evidence="2">
    <location>
        <position position="111"/>
    </location>
    <ligand>
        <name>substrate</name>
    </ligand>
</feature>
<sequence>MRMVRLPDGTEVPALGQGTWHIGDGHRPPAEEAAALRLGIQLGMTLIDTAEMYGEGAAEQVVSAAIAGLRDRVFLVSKVYPHNATRRGTPAACERSLRRLGTDHIDLYLLHWRGGAPLAETVEAFERLRAEGKIRHWGVSNFDTDDMEELLGVPGGALCATNQVLYNPEHRGIEFDLLPWCEGHAMPVMAYSPIGQGGRLLRSAALARVAHRHGATTAQIAIAWSLRHPGVISIPKAGSAEHARENAAALGITLSAEDLAAIDAAYAPPRHKLPLAML</sequence>
<dbReference type="AlphaFoldDB" id="A0AA42CH60"/>
<dbReference type="Pfam" id="PF00248">
    <property type="entry name" value="Aldo_ket_red"/>
    <property type="match status" value="1"/>
</dbReference>
<proteinExistence type="predicted"/>
<dbReference type="InterPro" id="IPR036812">
    <property type="entry name" value="NAD(P)_OxRdtase_dom_sf"/>
</dbReference>
<evidence type="ECO:0000256" key="3">
    <source>
        <dbReference type="PIRSR" id="PIRSR000097-3"/>
    </source>
</evidence>
<dbReference type="RefSeq" id="WP_264713286.1">
    <property type="nucleotide sequence ID" value="NZ_JAPDNT010000004.1"/>
</dbReference>
<dbReference type="SUPFAM" id="SSF51430">
    <property type="entry name" value="NAD(P)-linked oxidoreductase"/>
    <property type="match status" value="1"/>
</dbReference>
<protein>
    <submittedName>
        <fullName evidence="5">Aldo/keto reductase</fullName>
    </submittedName>
</protein>
<accession>A0AA42CH60</accession>
<feature type="domain" description="NADP-dependent oxidoreductase" evidence="4">
    <location>
        <begin position="15"/>
        <end position="266"/>
    </location>
</feature>
<reference evidence="5" key="2">
    <citation type="submission" date="2022-10" db="EMBL/GenBank/DDBJ databases">
        <authorList>
            <person name="Trinh H.N."/>
        </authorList>
    </citation>
    <scope>NUCLEOTIDE SEQUENCE</scope>
    <source>
        <strain evidence="5">RN2-1</strain>
    </source>
</reference>
<evidence type="ECO:0000256" key="1">
    <source>
        <dbReference type="PIRSR" id="PIRSR000097-1"/>
    </source>
</evidence>
<dbReference type="PIRSF" id="PIRSF000097">
    <property type="entry name" value="AKR"/>
    <property type="match status" value="1"/>
</dbReference>
<evidence type="ECO:0000259" key="4">
    <source>
        <dbReference type="Pfam" id="PF00248"/>
    </source>
</evidence>
<dbReference type="Proteomes" id="UP001165679">
    <property type="component" value="Unassembled WGS sequence"/>
</dbReference>
<dbReference type="InterPro" id="IPR020471">
    <property type="entry name" value="AKR"/>
</dbReference>
<keyword evidence="6" id="KW-1185">Reference proteome</keyword>
<gene>
    <name evidence="5" type="ORF">OL599_08610</name>
</gene>
<name>A0AA42CH60_9PROT</name>
<organism evidence="5 6">
    <name type="scientific">Limobrevibacterium gyesilva</name>
    <dbReference type="NCBI Taxonomy" id="2991712"/>
    <lineage>
        <taxon>Bacteria</taxon>
        <taxon>Pseudomonadati</taxon>
        <taxon>Pseudomonadota</taxon>
        <taxon>Alphaproteobacteria</taxon>
        <taxon>Acetobacterales</taxon>
        <taxon>Acetobacteraceae</taxon>
        <taxon>Limobrevibacterium</taxon>
    </lineage>
</organism>
<feature type="site" description="Lowers pKa of active site Tyr" evidence="3">
    <location>
        <position position="78"/>
    </location>
</feature>
<dbReference type="GO" id="GO:0016491">
    <property type="term" value="F:oxidoreductase activity"/>
    <property type="evidence" value="ECO:0007669"/>
    <property type="project" value="InterPro"/>
</dbReference>